<dbReference type="AlphaFoldDB" id="A0A2U3E6R4"/>
<accession>A0A2U3E6R4</accession>
<name>A0A2U3E6R4_PURLI</name>
<protein>
    <submittedName>
        <fullName evidence="2">Uncharacterized protein</fullName>
    </submittedName>
</protein>
<dbReference type="EMBL" id="LCWV01000010">
    <property type="protein sequence ID" value="PWI70200.1"/>
    <property type="molecule type" value="Genomic_DNA"/>
</dbReference>
<organism evidence="2 3">
    <name type="scientific">Purpureocillium lilacinum</name>
    <name type="common">Paecilomyces lilacinus</name>
    <dbReference type="NCBI Taxonomy" id="33203"/>
    <lineage>
        <taxon>Eukaryota</taxon>
        <taxon>Fungi</taxon>
        <taxon>Dikarya</taxon>
        <taxon>Ascomycota</taxon>
        <taxon>Pezizomycotina</taxon>
        <taxon>Sordariomycetes</taxon>
        <taxon>Hypocreomycetidae</taxon>
        <taxon>Hypocreales</taxon>
        <taxon>Ophiocordycipitaceae</taxon>
        <taxon>Purpureocillium</taxon>
    </lineage>
</organism>
<evidence type="ECO:0000256" key="1">
    <source>
        <dbReference type="SAM" id="MobiDB-lite"/>
    </source>
</evidence>
<evidence type="ECO:0000313" key="3">
    <source>
        <dbReference type="Proteomes" id="UP000245956"/>
    </source>
</evidence>
<dbReference type="Proteomes" id="UP000245956">
    <property type="component" value="Unassembled WGS sequence"/>
</dbReference>
<sequence length="74" mass="8380">MAIASRESRQSFAVEWLRRRRVEIQNETATGTELAKTGRSSAAAPDSPRDSRYDEQWNTPRSRCAFAQLPGKLL</sequence>
<evidence type="ECO:0000313" key="2">
    <source>
        <dbReference type="EMBL" id="PWI70200.1"/>
    </source>
</evidence>
<comment type="caution">
    <text evidence="2">The sequence shown here is derived from an EMBL/GenBank/DDBJ whole genome shotgun (WGS) entry which is preliminary data.</text>
</comment>
<reference evidence="2 3" key="1">
    <citation type="journal article" date="2016" name="Front. Microbiol.">
        <title>Genome and transcriptome sequences reveal the specific parasitism of the nematophagous Purpureocillium lilacinum 36-1.</title>
        <authorList>
            <person name="Xie J."/>
            <person name="Li S."/>
            <person name="Mo C."/>
            <person name="Xiao X."/>
            <person name="Peng D."/>
            <person name="Wang G."/>
            <person name="Xiao Y."/>
        </authorList>
    </citation>
    <scope>NUCLEOTIDE SEQUENCE [LARGE SCALE GENOMIC DNA]</scope>
    <source>
        <strain evidence="2 3">36-1</strain>
    </source>
</reference>
<proteinExistence type="predicted"/>
<gene>
    <name evidence="2" type="ORF">PCL_00344</name>
</gene>
<feature type="region of interest" description="Disordered" evidence="1">
    <location>
        <begin position="27"/>
        <end position="60"/>
    </location>
</feature>